<organism evidence="1 2">
    <name type="scientific">Halococcoides cellulosivorans</name>
    <dbReference type="NCBI Taxonomy" id="1679096"/>
    <lineage>
        <taxon>Archaea</taxon>
        <taxon>Methanobacteriati</taxon>
        <taxon>Methanobacteriota</taxon>
        <taxon>Stenosarchaea group</taxon>
        <taxon>Halobacteria</taxon>
        <taxon>Halobacteriales</taxon>
        <taxon>Haloarculaceae</taxon>
        <taxon>Halococcoides</taxon>
    </lineage>
</organism>
<evidence type="ECO:0000313" key="2">
    <source>
        <dbReference type="Proteomes" id="UP000244727"/>
    </source>
</evidence>
<dbReference type="SUPFAM" id="SSF55718">
    <property type="entry name" value="SCP-like"/>
    <property type="match status" value="1"/>
</dbReference>
<evidence type="ECO:0008006" key="3">
    <source>
        <dbReference type="Google" id="ProtNLM"/>
    </source>
</evidence>
<dbReference type="KEGG" id="harc:HARCEL1_03440"/>
<sequence>MGTFRDRLDDNATFSEHSAGWGVSFDGDILLTIESDEHLPEGPMHLVLELEDGDCLGARRVEDPDSVAFGVSIAGTYADWERLLTGEEDVARIMTQGPFDVDGPKLKLLSYRSALAELVETARRTDVTFTRLNRTPGAR</sequence>
<name>A0A2R4WZ76_9EURY</name>
<dbReference type="Gene3D" id="3.30.1050.10">
    <property type="entry name" value="SCP2 sterol-binding domain"/>
    <property type="match status" value="1"/>
</dbReference>
<dbReference type="Proteomes" id="UP000244727">
    <property type="component" value="Chromosome"/>
</dbReference>
<dbReference type="EMBL" id="CP028858">
    <property type="protein sequence ID" value="AWB26836.1"/>
    <property type="molecule type" value="Genomic_DNA"/>
</dbReference>
<dbReference type="InterPro" id="IPR036527">
    <property type="entry name" value="SCP2_sterol-bd_dom_sf"/>
</dbReference>
<reference evidence="1 2" key="1">
    <citation type="submission" date="2018-04" db="EMBL/GenBank/DDBJ databases">
        <title>Halococcoides cellulosivorans gen. nov., sp. nov., an extremely halophilic cellulose-utilizing haloarchaeon from hypersaline lakes.</title>
        <authorList>
            <person name="Sorokin D.Y."/>
            <person name="Toshchakov S.V."/>
            <person name="Samarov N.I."/>
            <person name="Korzhenkov A."/>
            <person name="Kublanov I.V."/>
        </authorList>
    </citation>
    <scope>NUCLEOTIDE SEQUENCE [LARGE SCALE GENOMIC DNA]</scope>
    <source>
        <strain evidence="1 2">HArcel1</strain>
    </source>
</reference>
<protein>
    <recommendedName>
        <fullName evidence="3">Sterol carrier protein</fullName>
    </recommendedName>
</protein>
<gene>
    <name evidence="1" type="ORF">HARCEL1_03440</name>
</gene>
<accession>A0A2R4WZ76</accession>
<dbReference type="AlphaFoldDB" id="A0A2R4WZ76"/>
<keyword evidence="2" id="KW-1185">Reference proteome</keyword>
<evidence type="ECO:0000313" key="1">
    <source>
        <dbReference type="EMBL" id="AWB26836.1"/>
    </source>
</evidence>
<proteinExistence type="predicted"/>